<dbReference type="Pfam" id="PF02752">
    <property type="entry name" value="Arrestin_C"/>
    <property type="match status" value="1"/>
</dbReference>
<feature type="compositionally biased region" description="Polar residues" evidence="2">
    <location>
        <begin position="151"/>
        <end position="166"/>
    </location>
</feature>
<evidence type="ECO:0000313" key="5">
    <source>
        <dbReference type="Proteomes" id="UP000265160"/>
    </source>
</evidence>
<dbReference type="PANTHER" id="PTHR11188:SF135">
    <property type="entry name" value="ARRESTIN DOMAIN CONTAINING 3-LIKE-RELATED"/>
    <property type="match status" value="1"/>
</dbReference>
<dbReference type="InterPro" id="IPR050357">
    <property type="entry name" value="Arrestin_domain-protein"/>
</dbReference>
<sequence>MQSKMSPIKDFNVIYTATNDDDTVSPGDIIVGAVIFRLTKDVKVKSVSLKIKGDAFAQWSDGDTKYFAQRRYFKVKSYVVEKNPKGKWFKYFKLRVILKLNVLFFAFKLPDCDMPSSFQGKNGRISYIMEAKIARSWHWSSDAQKEIKFMSRSSPHTDPQSGSVSKNMGGRSRGQVQMSTNADRFLKNAVYFYDLFLTGETLSVVAKICNSSSKEMRPKFKLQQKIVYSCKKHTNPTFKTLCKMVGDTISPNSEQTVSCKIKIPGDIAPTLHNCDIISVEYYVKVYLDISFAFDPEVTFPLVILPSRLASIWPDEALGQSVGEGGAAKATSYNVHAVPTASGACQYPIPDPPQDDDIKGGNYNQLPQGATSLGLSAPAFTVDSMQQPAILQGEPSPLSTSIYQH</sequence>
<dbReference type="GO" id="GO:0007399">
    <property type="term" value="P:nervous system development"/>
    <property type="evidence" value="ECO:0007669"/>
    <property type="project" value="UniProtKB-ARBA"/>
</dbReference>
<reference evidence="4" key="2">
    <citation type="submission" date="2025-08" db="UniProtKB">
        <authorList>
            <consortium name="Ensembl"/>
        </authorList>
    </citation>
    <scope>IDENTIFICATION</scope>
</reference>
<proteinExistence type="inferred from homology"/>
<comment type="similarity">
    <text evidence="1">Belongs to the arrestin family.</text>
</comment>
<dbReference type="SUPFAM" id="SSF81296">
    <property type="entry name" value="E set domains"/>
    <property type="match status" value="2"/>
</dbReference>
<organism evidence="4 5">
    <name type="scientific">Maylandia zebra</name>
    <name type="common">zebra mbuna</name>
    <dbReference type="NCBI Taxonomy" id="106582"/>
    <lineage>
        <taxon>Eukaryota</taxon>
        <taxon>Metazoa</taxon>
        <taxon>Chordata</taxon>
        <taxon>Craniata</taxon>
        <taxon>Vertebrata</taxon>
        <taxon>Euteleostomi</taxon>
        <taxon>Actinopterygii</taxon>
        <taxon>Neopterygii</taxon>
        <taxon>Teleostei</taxon>
        <taxon>Neoteleostei</taxon>
        <taxon>Acanthomorphata</taxon>
        <taxon>Ovalentaria</taxon>
        <taxon>Cichlomorphae</taxon>
        <taxon>Cichliformes</taxon>
        <taxon>Cichlidae</taxon>
        <taxon>African cichlids</taxon>
        <taxon>Pseudocrenilabrinae</taxon>
        <taxon>Haplochromini</taxon>
        <taxon>Maylandia</taxon>
        <taxon>Maylandia zebra complex</taxon>
    </lineage>
</organism>
<dbReference type="GeneTree" id="ENSGT00940000164012"/>
<dbReference type="PANTHER" id="PTHR11188">
    <property type="entry name" value="ARRESTIN DOMAIN CONTAINING PROTEIN"/>
    <property type="match status" value="1"/>
</dbReference>
<protein>
    <recommendedName>
        <fullName evidence="3">Arrestin C-terminal-like domain-containing protein</fullName>
    </recommendedName>
</protein>
<dbReference type="InterPro" id="IPR011021">
    <property type="entry name" value="Arrestin-like_N"/>
</dbReference>
<dbReference type="GO" id="GO:0005737">
    <property type="term" value="C:cytoplasm"/>
    <property type="evidence" value="ECO:0007669"/>
    <property type="project" value="TreeGrafter"/>
</dbReference>
<evidence type="ECO:0000256" key="1">
    <source>
        <dbReference type="ARBA" id="ARBA00005298"/>
    </source>
</evidence>
<dbReference type="InterPro" id="IPR014756">
    <property type="entry name" value="Ig_E-set"/>
</dbReference>
<keyword evidence="5" id="KW-1185">Reference proteome</keyword>
<name>A0A3P9C8U7_9CICH</name>
<accession>A0A3P9C8U7</accession>
<dbReference type="AlphaFoldDB" id="A0A3P9C8U7"/>
<dbReference type="GO" id="GO:0015031">
    <property type="term" value="P:protein transport"/>
    <property type="evidence" value="ECO:0007669"/>
    <property type="project" value="TreeGrafter"/>
</dbReference>
<dbReference type="InterPro" id="IPR014752">
    <property type="entry name" value="Arrestin-like_C"/>
</dbReference>
<dbReference type="Proteomes" id="UP000265160">
    <property type="component" value="LG12"/>
</dbReference>
<dbReference type="GO" id="GO:0005886">
    <property type="term" value="C:plasma membrane"/>
    <property type="evidence" value="ECO:0007669"/>
    <property type="project" value="TreeGrafter"/>
</dbReference>
<evidence type="ECO:0000313" key="4">
    <source>
        <dbReference type="Ensembl" id="ENSMZEP00005018698.1"/>
    </source>
</evidence>
<evidence type="ECO:0000256" key="2">
    <source>
        <dbReference type="SAM" id="MobiDB-lite"/>
    </source>
</evidence>
<dbReference type="Ensembl" id="ENSMZET00005019299.1">
    <property type="protein sequence ID" value="ENSMZEP00005018698.1"/>
    <property type="gene ID" value="ENSMZEG00005014030.1"/>
</dbReference>
<reference evidence="4 5" key="1">
    <citation type="journal article" date="2014" name="Nature">
        <title>The genomic substrate for adaptive radiation in African cichlid fish.</title>
        <authorList>
            <person name="Brawand D."/>
            <person name="Wagner C.E."/>
            <person name="Li Y.I."/>
            <person name="Malinsky M."/>
            <person name="Keller I."/>
            <person name="Fan S."/>
            <person name="Simakov O."/>
            <person name="Ng A.Y."/>
            <person name="Lim Z.W."/>
            <person name="Bezault E."/>
            <person name="Turner-Maier J."/>
            <person name="Johnson J."/>
            <person name="Alcazar R."/>
            <person name="Noh H.J."/>
            <person name="Russell P."/>
            <person name="Aken B."/>
            <person name="Alfoldi J."/>
            <person name="Amemiya C."/>
            <person name="Azzouzi N."/>
            <person name="Baroiller J.F."/>
            <person name="Barloy-Hubler F."/>
            <person name="Berlin A."/>
            <person name="Bloomquist R."/>
            <person name="Carleton K.L."/>
            <person name="Conte M.A."/>
            <person name="D'Cotta H."/>
            <person name="Eshel O."/>
            <person name="Gaffney L."/>
            <person name="Galibert F."/>
            <person name="Gante H.F."/>
            <person name="Gnerre S."/>
            <person name="Greuter L."/>
            <person name="Guyon R."/>
            <person name="Haddad N.S."/>
            <person name="Haerty W."/>
            <person name="Harris R.M."/>
            <person name="Hofmann H.A."/>
            <person name="Hourlier T."/>
            <person name="Hulata G."/>
            <person name="Jaffe D.B."/>
            <person name="Lara M."/>
            <person name="Lee A.P."/>
            <person name="MacCallum I."/>
            <person name="Mwaiko S."/>
            <person name="Nikaido M."/>
            <person name="Nishihara H."/>
            <person name="Ozouf-Costaz C."/>
            <person name="Penman D.J."/>
            <person name="Przybylski D."/>
            <person name="Rakotomanga M."/>
            <person name="Renn S.C.P."/>
            <person name="Ribeiro F.J."/>
            <person name="Ron M."/>
            <person name="Salzburger W."/>
            <person name="Sanchez-Pulido L."/>
            <person name="Santos M.E."/>
            <person name="Searle S."/>
            <person name="Sharpe T."/>
            <person name="Swofford R."/>
            <person name="Tan F.J."/>
            <person name="Williams L."/>
            <person name="Young S."/>
            <person name="Yin S."/>
            <person name="Okada N."/>
            <person name="Kocher T.D."/>
            <person name="Miska E.A."/>
            <person name="Lander E.S."/>
            <person name="Venkatesh B."/>
            <person name="Fernald R.D."/>
            <person name="Meyer A."/>
            <person name="Ponting C.P."/>
            <person name="Streelman J.T."/>
            <person name="Lindblad-Toh K."/>
            <person name="Seehausen O."/>
            <person name="Di Palma F."/>
        </authorList>
    </citation>
    <scope>NUCLEOTIDE SEQUENCE</scope>
</reference>
<reference evidence="4" key="3">
    <citation type="submission" date="2025-09" db="UniProtKB">
        <authorList>
            <consortium name="Ensembl"/>
        </authorList>
    </citation>
    <scope>IDENTIFICATION</scope>
</reference>
<dbReference type="Pfam" id="PF00339">
    <property type="entry name" value="Arrestin_N"/>
    <property type="match status" value="1"/>
</dbReference>
<feature type="domain" description="Arrestin C-terminal-like" evidence="3">
    <location>
        <begin position="172"/>
        <end position="308"/>
    </location>
</feature>
<dbReference type="STRING" id="106582.ENSMZEP00005018698"/>
<dbReference type="SMART" id="SM01017">
    <property type="entry name" value="Arrestin_C"/>
    <property type="match status" value="1"/>
</dbReference>
<dbReference type="Gene3D" id="2.60.40.640">
    <property type="match status" value="2"/>
</dbReference>
<feature type="region of interest" description="Disordered" evidence="2">
    <location>
        <begin position="150"/>
        <end position="174"/>
    </location>
</feature>
<dbReference type="InterPro" id="IPR011022">
    <property type="entry name" value="Arrestin_C-like"/>
</dbReference>
<evidence type="ECO:0000259" key="3">
    <source>
        <dbReference type="SMART" id="SM01017"/>
    </source>
</evidence>